<reference evidence="1" key="1">
    <citation type="submission" date="2021-01" db="EMBL/GenBank/DDBJ databases">
        <authorList>
            <consortium name="Aspergillus puulaauensis MK2 genome sequencing consortium"/>
            <person name="Kazuki M."/>
            <person name="Futagami T."/>
        </authorList>
    </citation>
    <scope>NUCLEOTIDE SEQUENCE</scope>
    <source>
        <strain evidence="1">MK2</strain>
    </source>
</reference>
<dbReference type="OrthoDB" id="5335351at2759"/>
<dbReference type="EMBL" id="AP024444">
    <property type="protein sequence ID" value="BCS21382.1"/>
    <property type="molecule type" value="Genomic_DNA"/>
</dbReference>
<gene>
    <name evidence="1" type="ORF">APUU_21814A</name>
</gene>
<keyword evidence="2" id="KW-1185">Reference proteome</keyword>
<dbReference type="AlphaFoldDB" id="A0A7R7XH04"/>
<reference evidence="1" key="2">
    <citation type="submission" date="2021-02" db="EMBL/GenBank/DDBJ databases">
        <title>Aspergillus puulaauensis MK2 genome sequence.</title>
        <authorList>
            <person name="Futagami T."/>
            <person name="Mori K."/>
            <person name="Kadooka C."/>
            <person name="Tanaka T."/>
        </authorList>
    </citation>
    <scope>NUCLEOTIDE SEQUENCE</scope>
    <source>
        <strain evidence="1">MK2</strain>
    </source>
</reference>
<evidence type="ECO:0000313" key="1">
    <source>
        <dbReference type="EMBL" id="BCS21382.1"/>
    </source>
</evidence>
<dbReference type="RefSeq" id="XP_041553576.1">
    <property type="nucleotide sequence ID" value="XM_041700609.1"/>
</dbReference>
<accession>A0A7R7XH04</accession>
<protein>
    <submittedName>
        <fullName evidence="1">Uncharacterized protein</fullName>
    </submittedName>
</protein>
<evidence type="ECO:0000313" key="2">
    <source>
        <dbReference type="Proteomes" id="UP000654913"/>
    </source>
</evidence>
<sequence>MVLHLTFVILAEINTAGIRKVLHIAMGSGDKPPSRLLGPKSGAIRGKAVVEQSVVSENESELQESIMDCDWSQLESTYIRMMDRHERSEEELRDHITKLLQVPYNEYSTYPPGFDMTLQVFTAWSQTTVEHDETRALKRFRTQMHHVQNSEETLEKKRKHYLDVVKAFESALALLNDRVKP</sequence>
<dbReference type="GeneID" id="64971387"/>
<dbReference type="Proteomes" id="UP000654913">
    <property type="component" value="Chromosome 2"/>
</dbReference>
<name>A0A7R7XH04_9EURO</name>
<proteinExistence type="predicted"/>
<dbReference type="KEGG" id="apuu:APUU_21814A"/>
<organism evidence="1 2">
    <name type="scientific">Aspergillus puulaauensis</name>
    <dbReference type="NCBI Taxonomy" id="1220207"/>
    <lineage>
        <taxon>Eukaryota</taxon>
        <taxon>Fungi</taxon>
        <taxon>Dikarya</taxon>
        <taxon>Ascomycota</taxon>
        <taxon>Pezizomycotina</taxon>
        <taxon>Eurotiomycetes</taxon>
        <taxon>Eurotiomycetidae</taxon>
        <taxon>Eurotiales</taxon>
        <taxon>Aspergillaceae</taxon>
        <taxon>Aspergillus</taxon>
    </lineage>
</organism>